<protein>
    <recommendedName>
        <fullName evidence="6">Nodulin-related protein 1</fullName>
    </recommendedName>
</protein>
<dbReference type="PANTHER" id="PTHR35098">
    <property type="entry name" value="EXPRESSED PROTEIN"/>
    <property type="match status" value="1"/>
</dbReference>
<gene>
    <name evidence="3" type="ORF">HPP92_023362</name>
    <name evidence="2" type="ORF">HPP92_023639</name>
</gene>
<feature type="compositionally biased region" description="Basic and acidic residues" evidence="1">
    <location>
        <begin position="99"/>
        <end position="114"/>
    </location>
</feature>
<comment type="caution">
    <text evidence="2">The sequence shown here is derived from an EMBL/GenBank/DDBJ whole genome shotgun (WGS) entry which is preliminary data.</text>
</comment>
<evidence type="ECO:0000256" key="1">
    <source>
        <dbReference type="SAM" id="MobiDB-lite"/>
    </source>
</evidence>
<feature type="region of interest" description="Disordered" evidence="1">
    <location>
        <begin position="89"/>
        <end position="127"/>
    </location>
</feature>
<dbReference type="Proteomes" id="UP000639772">
    <property type="component" value="Chromosome 12"/>
</dbReference>
<evidence type="ECO:0000313" key="5">
    <source>
        <dbReference type="Proteomes" id="UP000639772"/>
    </source>
</evidence>
<name>A0A835UEC2_VANPL</name>
<evidence type="ECO:0000313" key="4">
    <source>
        <dbReference type="Proteomes" id="UP000636800"/>
    </source>
</evidence>
<evidence type="ECO:0000313" key="2">
    <source>
        <dbReference type="EMBL" id="KAG0458482.1"/>
    </source>
</evidence>
<evidence type="ECO:0008006" key="6">
    <source>
        <dbReference type="Google" id="ProtNLM"/>
    </source>
</evidence>
<dbReference type="OrthoDB" id="695806at2759"/>
<proteinExistence type="predicted"/>
<sequence>MASEHESSNPLPTKESGEQQSSISDIFSSAQVFAGAAKSAFSQDGSQVDKAKVAKAGEELLDATSKYGKLEEKGYGSYVEKAEGFLHQFQSSETPVRSTPEKAAEVKEEQKSSEGDQSGGGDAGLGGEVGGYLKAAKGFFK</sequence>
<dbReference type="GO" id="GO:0009408">
    <property type="term" value="P:response to heat"/>
    <property type="evidence" value="ECO:0007669"/>
    <property type="project" value="InterPro"/>
</dbReference>
<dbReference type="GO" id="GO:0010115">
    <property type="term" value="P:regulation of abscisic acid biosynthetic process"/>
    <property type="evidence" value="ECO:0007669"/>
    <property type="project" value="InterPro"/>
</dbReference>
<accession>A0A835UEC2</accession>
<dbReference type="EMBL" id="JADCNM010000012">
    <property type="protein sequence ID" value="KAG0460234.1"/>
    <property type="molecule type" value="Genomic_DNA"/>
</dbReference>
<dbReference type="EMBL" id="JADCNL010000012">
    <property type="protein sequence ID" value="KAG0458482.1"/>
    <property type="molecule type" value="Genomic_DNA"/>
</dbReference>
<dbReference type="Proteomes" id="UP000636800">
    <property type="component" value="Chromosome 12"/>
</dbReference>
<feature type="compositionally biased region" description="Gly residues" evidence="1">
    <location>
        <begin position="117"/>
        <end position="127"/>
    </location>
</feature>
<organism evidence="2 4">
    <name type="scientific">Vanilla planifolia</name>
    <name type="common">Vanilla</name>
    <dbReference type="NCBI Taxonomy" id="51239"/>
    <lineage>
        <taxon>Eukaryota</taxon>
        <taxon>Viridiplantae</taxon>
        <taxon>Streptophyta</taxon>
        <taxon>Embryophyta</taxon>
        <taxon>Tracheophyta</taxon>
        <taxon>Spermatophyta</taxon>
        <taxon>Magnoliopsida</taxon>
        <taxon>Liliopsida</taxon>
        <taxon>Asparagales</taxon>
        <taxon>Orchidaceae</taxon>
        <taxon>Vanilloideae</taxon>
        <taxon>Vanilleae</taxon>
        <taxon>Vanilla</taxon>
    </lineage>
</organism>
<evidence type="ECO:0000313" key="3">
    <source>
        <dbReference type="EMBL" id="KAG0460234.1"/>
    </source>
</evidence>
<reference evidence="4 5" key="1">
    <citation type="journal article" date="2020" name="Nat. Food">
        <title>A phased Vanilla planifolia genome enables genetic improvement of flavour and production.</title>
        <authorList>
            <person name="Hasing T."/>
            <person name="Tang H."/>
            <person name="Brym M."/>
            <person name="Khazi F."/>
            <person name="Huang T."/>
            <person name="Chambers A.H."/>
        </authorList>
    </citation>
    <scope>NUCLEOTIDE SEQUENCE [LARGE SCALE GENOMIC DNA]</scope>
    <source>
        <tissue evidence="2">Leaf</tissue>
    </source>
</reference>
<keyword evidence="4" id="KW-1185">Reference proteome</keyword>
<dbReference type="InterPro" id="IPR040294">
    <property type="entry name" value="Nodulin-rel_1/2"/>
</dbReference>
<feature type="region of interest" description="Disordered" evidence="1">
    <location>
        <begin position="1"/>
        <end position="24"/>
    </location>
</feature>
<dbReference type="AlphaFoldDB" id="A0A835UEC2"/>
<dbReference type="PANTHER" id="PTHR35098:SF1">
    <property type="entry name" value="NODULIN-RELATED PROTEIN 2"/>
    <property type="match status" value="1"/>
</dbReference>